<feature type="transmembrane region" description="Helical" evidence="8">
    <location>
        <begin position="37"/>
        <end position="58"/>
    </location>
</feature>
<keyword evidence="5 8" id="KW-0812">Transmembrane</keyword>
<evidence type="ECO:0000256" key="3">
    <source>
        <dbReference type="ARBA" id="ARBA00022448"/>
    </source>
</evidence>
<feature type="transmembrane region" description="Helical" evidence="8">
    <location>
        <begin position="214"/>
        <end position="237"/>
    </location>
</feature>
<dbReference type="EMBL" id="JBBPCC010000001">
    <property type="protein sequence ID" value="MEK8126527.1"/>
    <property type="molecule type" value="Genomic_DNA"/>
</dbReference>
<keyword evidence="6 8" id="KW-1133">Transmembrane helix</keyword>
<dbReference type="Proteomes" id="UP001469365">
    <property type="component" value="Unassembled WGS sequence"/>
</dbReference>
<feature type="transmembrane region" description="Helical" evidence="8">
    <location>
        <begin position="304"/>
        <end position="323"/>
    </location>
</feature>
<evidence type="ECO:0000256" key="4">
    <source>
        <dbReference type="ARBA" id="ARBA00022544"/>
    </source>
</evidence>
<organism evidence="9 10">
    <name type="scientific">Paenibacillus filicis</name>
    <dbReference type="NCBI Taxonomy" id="669464"/>
    <lineage>
        <taxon>Bacteria</taxon>
        <taxon>Bacillati</taxon>
        <taxon>Bacillota</taxon>
        <taxon>Bacilli</taxon>
        <taxon>Bacillales</taxon>
        <taxon>Paenibacillaceae</taxon>
        <taxon>Paenibacillus</taxon>
    </lineage>
</organism>
<feature type="transmembrane region" description="Helical" evidence="8">
    <location>
        <begin position="184"/>
        <end position="202"/>
    </location>
</feature>
<reference evidence="9 10" key="1">
    <citation type="submission" date="2024-04" db="EMBL/GenBank/DDBJ databases">
        <title>draft genome sequnece of Paenibacillus filicis.</title>
        <authorList>
            <person name="Kim D.-U."/>
        </authorList>
    </citation>
    <scope>NUCLEOTIDE SEQUENCE [LARGE SCALE GENOMIC DNA]</scope>
    <source>
        <strain evidence="9 10">KACC14197</strain>
    </source>
</reference>
<evidence type="ECO:0000313" key="10">
    <source>
        <dbReference type="Proteomes" id="UP001469365"/>
    </source>
</evidence>
<accession>A0ABU9DCH0</accession>
<feature type="transmembrane region" description="Helical" evidence="8">
    <location>
        <begin position="12"/>
        <end position="31"/>
    </location>
</feature>
<dbReference type="Pfam" id="PF03845">
    <property type="entry name" value="Spore_permease"/>
    <property type="match status" value="1"/>
</dbReference>
<feature type="transmembrane region" description="Helical" evidence="8">
    <location>
        <begin position="270"/>
        <end position="292"/>
    </location>
</feature>
<evidence type="ECO:0000256" key="6">
    <source>
        <dbReference type="ARBA" id="ARBA00022989"/>
    </source>
</evidence>
<proteinExistence type="inferred from homology"/>
<feature type="transmembrane region" description="Helical" evidence="8">
    <location>
        <begin position="144"/>
        <end position="164"/>
    </location>
</feature>
<evidence type="ECO:0000313" key="9">
    <source>
        <dbReference type="EMBL" id="MEK8126527.1"/>
    </source>
</evidence>
<evidence type="ECO:0000256" key="8">
    <source>
        <dbReference type="SAM" id="Phobius"/>
    </source>
</evidence>
<dbReference type="InterPro" id="IPR004761">
    <property type="entry name" value="Spore_GerAB"/>
</dbReference>
<keyword evidence="4" id="KW-0309">Germination</keyword>
<evidence type="ECO:0000256" key="1">
    <source>
        <dbReference type="ARBA" id="ARBA00004141"/>
    </source>
</evidence>
<dbReference type="PANTHER" id="PTHR34975:SF2">
    <property type="entry name" value="SPORE GERMINATION PROTEIN A2"/>
    <property type="match status" value="1"/>
</dbReference>
<keyword evidence="10" id="KW-1185">Reference proteome</keyword>
<name>A0ABU9DCH0_9BACL</name>
<dbReference type="RefSeq" id="WP_341413582.1">
    <property type="nucleotide sequence ID" value="NZ_JBBPCC010000001.1"/>
</dbReference>
<evidence type="ECO:0000256" key="2">
    <source>
        <dbReference type="ARBA" id="ARBA00007998"/>
    </source>
</evidence>
<feature type="transmembrane region" description="Helical" evidence="8">
    <location>
        <begin position="117"/>
        <end position="135"/>
    </location>
</feature>
<evidence type="ECO:0000256" key="7">
    <source>
        <dbReference type="ARBA" id="ARBA00023136"/>
    </source>
</evidence>
<keyword evidence="7 8" id="KW-0472">Membrane</keyword>
<feature type="transmembrane region" description="Helical" evidence="8">
    <location>
        <begin position="78"/>
        <end position="97"/>
    </location>
</feature>
<gene>
    <name evidence="9" type="ORF">WMW72_01220</name>
</gene>
<protein>
    <submittedName>
        <fullName evidence="9">GerAB/ArcD/ProY family transporter</fullName>
    </submittedName>
</protein>
<comment type="caution">
    <text evidence="9">The sequence shown here is derived from an EMBL/GenBank/DDBJ whole genome shotgun (WGS) entry which is preliminary data.</text>
</comment>
<sequence>MKTYSLSQLSRLWMTFLIASPLTFLLGGLFVSGRFLGWIVIPAALVLSLILVYGAHSLGSAHPGESWEQYGAAIVGKWIHQLFILIIAMYCLSLAAICTTKYTVLMGSMYLPNTPDTLILAICIFCILLVARSGIRTLVFMSDGFFLLVFGASILMLPFMAVSAKMEMSRALVTHWDSVTFLKSTLYVGAWFSEIFLTLLLFPYFPAHGKRMRYLTLAVAGSGLLLLAYWFVILFVFGPDLAAHLRFPLIEVIRLISLGDIMENLDPVAISIWSSSLLIKGSLLLFLAARLVSQQLQLTTHRPLTLGLAPFIFAGSYLLLQHPEILDRMLLTMSTALIVLGMAMIPYLYLAIYKIRHRKPSPSSDPT</sequence>
<comment type="similarity">
    <text evidence="2">Belongs to the amino acid-polyamine-organocation (APC) superfamily. Spore germination protein (SGP) (TC 2.A.3.9) family.</text>
</comment>
<keyword evidence="3" id="KW-0813">Transport</keyword>
<evidence type="ECO:0000256" key="5">
    <source>
        <dbReference type="ARBA" id="ARBA00022692"/>
    </source>
</evidence>
<feature type="transmembrane region" description="Helical" evidence="8">
    <location>
        <begin position="329"/>
        <end position="350"/>
    </location>
</feature>
<dbReference type="PANTHER" id="PTHR34975">
    <property type="entry name" value="SPORE GERMINATION PROTEIN A2"/>
    <property type="match status" value="1"/>
</dbReference>
<comment type="subcellular location">
    <subcellularLocation>
        <location evidence="1">Membrane</location>
        <topology evidence="1">Multi-pass membrane protein</topology>
    </subcellularLocation>
</comment>